<dbReference type="SUPFAM" id="SSF56954">
    <property type="entry name" value="Outer membrane efflux proteins (OEP)"/>
    <property type="match status" value="1"/>
</dbReference>
<dbReference type="Proteomes" id="UP000005835">
    <property type="component" value="Unassembled WGS sequence"/>
</dbReference>
<dbReference type="Gene3D" id="1.20.1600.10">
    <property type="entry name" value="Outer membrane efflux proteins (OEP)"/>
    <property type="match status" value="1"/>
</dbReference>
<comment type="similarity">
    <text evidence="1 2">Belongs to the outer membrane factor (OMF) (TC 1.B.17) family.</text>
</comment>
<dbReference type="PATRIC" id="fig|742823.3.peg.532"/>
<evidence type="ECO:0000256" key="3">
    <source>
        <dbReference type="SAM" id="Phobius"/>
    </source>
</evidence>
<name>K1JN62_9BURK</name>
<dbReference type="PANTHER" id="PTHR30203">
    <property type="entry name" value="OUTER MEMBRANE CATION EFFLUX PROTEIN"/>
    <property type="match status" value="1"/>
</dbReference>
<protein>
    <submittedName>
        <fullName evidence="4">NodT family efflux transporter, outer membrane factor (OMF) lipoprotein</fullName>
    </submittedName>
</protein>
<dbReference type="HOGENOM" id="CLU_012817_11_0_4"/>
<evidence type="ECO:0000313" key="5">
    <source>
        <dbReference type="Proteomes" id="UP000005835"/>
    </source>
</evidence>
<keyword evidence="2 3" id="KW-0472">Membrane</keyword>
<reference evidence="4 5" key="1">
    <citation type="submission" date="2012-05" db="EMBL/GenBank/DDBJ databases">
        <title>The Genome Sequence of Sutterella wadsworthensis 2_1_59BFAA.</title>
        <authorList>
            <consortium name="The Broad Institute Genome Sequencing Platform"/>
            <person name="Earl A."/>
            <person name="Ward D."/>
            <person name="Feldgarden M."/>
            <person name="Gevers D."/>
            <person name="Daigneault M."/>
            <person name="Strauss J."/>
            <person name="Allen-Vercoe E."/>
            <person name="Walker B."/>
            <person name="Young S.K."/>
            <person name="Zeng Q."/>
            <person name="Gargeya S."/>
            <person name="Fitzgerald M."/>
            <person name="Haas B."/>
            <person name="Abouelleil A."/>
            <person name="Alvarado L."/>
            <person name="Arachchi H.M."/>
            <person name="Berlin A.M."/>
            <person name="Chapman S.B."/>
            <person name="Goldberg J."/>
            <person name="Griggs A."/>
            <person name="Gujja S."/>
            <person name="Hansen M."/>
            <person name="Howarth C."/>
            <person name="Imamovic A."/>
            <person name="Larimer J."/>
            <person name="McCowen C."/>
            <person name="Montmayeur A."/>
            <person name="Murphy C."/>
            <person name="Neiman D."/>
            <person name="Pearson M."/>
            <person name="Priest M."/>
            <person name="Roberts A."/>
            <person name="Saif S."/>
            <person name="Shea T."/>
            <person name="Sisk P."/>
            <person name="Sykes S."/>
            <person name="Wortman J."/>
            <person name="Nusbaum C."/>
            <person name="Birren B."/>
        </authorList>
    </citation>
    <scope>NUCLEOTIDE SEQUENCE [LARGE SCALE GENOMIC DNA]</scope>
    <source>
        <strain evidence="4 5">2_1_59BFAA</strain>
    </source>
</reference>
<dbReference type="AlphaFoldDB" id="K1JN62"/>
<keyword evidence="2" id="KW-0564">Palmitate</keyword>
<comment type="caution">
    <text evidence="4">The sequence shown here is derived from an EMBL/GenBank/DDBJ whole genome shotgun (WGS) entry which is preliminary data.</text>
</comment>
<evidence type="ECO:0000256" key="1">
    <source>
        <dbReference type="ARBA" id="ARBA00007613"/>
    </source>
</evidence>
<dbReference type="GO" id="GO:0015562">
    <property type="term" value="F:efflux transmembrane transporter activity"/>
    <property type="evidence" value="ECO:0007669"/>
    <property type="project" value="InterPro"/>
</dbReference>
<accession>K1JN62</accession>
<organism evidence="4 5">
    <name type="scientific">Sutterella wadsworthensis 2_1_59BFAA</name>
    <dbReference type="NCBI Taxonomy" id="742823"/>
    <lineage>
        <taxon>Bacteria</taxon>
        <taxon>Pseudomonadati</taxon>
        <taxon>Pseudomonadota</taxon>
        <taxon>Betaproteobacteria</taxon>
        <taxon>Burkholderiales</taxon>
        <taxon>Sutterellaceae</taxon>
        <taxon>Sutterella</taxon>
    </lineage>
</organism>
<dbReference type="InterPro" id="IPR003423">
    <property type="entry name" value="OMP_efflux"/>
</dbReference>
<sequence length="520" mass="55511">MLTKIGEQKFVTCSSETFTRSLWNAVVVCRRMKVRISTVYDSRSNFPKTGYSRKTMTNPLTMKRSVLGLLIGALFLSGCAVQMPDMKTMAEEAAPGAWSVSIETQAPADPAEFWQSWNDPKLSALVEKARSANADVLTALASLRTARAGLSEAQHALFPEATIGGDASHRHADGGSSDSFSASADMKWSWNLAGADLSNETARRYEALASEISVADAQALVEAETAQAYINLRSTQVLLQIAEDTVRNYEESAEIAGWRAGAGLSSASEAEDALSQVASARAAIPQLKATEATYRNALARLTTIPADKLDLGTGSVPQAPIRLTASIPAETLMKRPDIRSAQASLLAAGADLRSARESYFPTLSLSGSLGTQAATLGALGASGTGIASLIGALSMPVLNWGSLAAQEERAAASLDKAKANYLSVIVKALEETDNALNGIRSAQDRTALLRTALQHTEKTYELTGLEYRSGIGDYSMLLEAQQRLLTLRESVTNNMTELSLQHVKLYRALGGAWKAQESAR</sequence>
<dbReference type="STRING" id="742823.HMPREF9465_00534"/>
<dbReference type="PANTHER" id="PTHR30203:SF32">
    <property type="entry name" value="CATION EFFLUX SYSTEM PROTEIN CUSC"/>
    <property type="match status" value="1"/>
</dbReference>
<dbReference type="EMBL" id="ADMG01000017">
    <property type="protein sequence ID" value="EKB31666.1"/>
    <property type="molecule type" value="Genomic_DNA"/>
</dbReference>
<evidence type="ECO:0000256" key="2">
    <source>
        <dbReference type="RuleBase" id="RU362097"/>
    </source>
</evidence>
<dbReference type="InterPro" id="IPR010131">
    <property type="entry name" value="MdtP/NodT-like"/>
</dbReference>
<keyword evidence="2" id="KW-1134">Transmembrane beta strand</keyword>
<dbReference type="Gene3D" id="2.20.200.10">
    <property type="entry name" value="Outer membrane efflux proteins (OEP)"/>
    <property type="match status" value="1"/>
</dbReference>
<keyword evidence="2 3" id="KW-0812">Transmembrane</keyword>
<dbReference type="Pfam" id="PF02321">
    <property type="entry name" value="OEP"/>
    <property type="match status" value="2"/>
</dbReference>
<dbReference type="NCBIfam" id="TIGR01845">
    <property type="entry name" value="outer_NodT"/>
    <property type="match status" value="1"/>
</dbReference>
<dbReference type="GO" id="GO:0005886">
    <property type="term" value="C:plasma membrane"/>
    <property type="evidence" value="ECO:0007669"/>
    <property type="project" value="UniProtKB-SubCell"/>
</dbReference>
<dbReference type="OrthoDB" id="9770517at2"/>
<evidence type="ECO:0000313" key="4">
    <source>
        <dbReference type="EMBL" id="EKB31666.1"/>
    </source>
</evidence>
<feature type="transmembrane region" description="Helical" evidence="3">
    <location>
        <begin position="66"/>
        <end position="83"/>
    </location>
</feature>
<dbReference type="eggNOG" id="COG1538">
    <property type="taxonomic scope" value="Bacteria"/>
</dbReference>
<proteinExistence type="inferred from homology"/>
<keyword evidence="3" id="KW-1133">Transmembrane helix</keyword>
<gene>
    <name evidence="4" type="ORF">HMPREF9465_00534</name>
</gene>
<comment type="subcellular location">
    <subcellularLocation>
        <location evidence="2">Cell membrane</location>
        <topology evidence="2">Lipid-anchor</topology>
    </subcellularLocation>
</comment>
<keyword evidence="5" id="KW-1185">Reference proteome</keyword>
<keyword evidence="2 4" id="KW-0449">Lipoprotein</keyword>